<comment type="caution">
    <text evidence="2">The sequence shown here is derived from an EMBL/GenBank/DDBJ whole genome shotgun (WGS) entry which is preliminary data.</text>
</comment>
<feature type="non-terminal residue" evidence="2">
    <location>
        <position position="28"/>
    </location>
</feature>
<dbReference type="AlphaFoldDB" id="A0A392VKW6"/>
<evidence type="ECO:0000313" key="2">
    <source>
        <dbReference type="EMBL" id="MCI87631.1"/>
    </source>
</evidence>
<organism evidence="2 3">
    <name type="scientific">Trifolium medium</name>
    <dbReference type="NCBI Taxonomy" id="97028"/>
    <lineage>
        <taxon>Eukaryota</taxon>
        <taxon>Viridiplantae</taxon>
        <taxon>Streptophyta</taxon>
        <taxon>Embryophyta</taxon>
        <taxon>Tracheophyta</taxon>
        <taxon>Spermatophyta</taxon>
        <taxon>Magnoliopsida</taxon>
        <taxon>eudicotyledons</taxon>
        <taxon>Gunneridae</taxon>
        <taxon>Pentapetalae</taxon>
        <taxon>rosids</taxon>
        <taxon>fabids</taxon>
        <taxon>Fabales</taxon>
        <taxon>Fabaceae</taxon>
        <taxon>Papilionoideae</taxon>
        <taxon>50 kb inversion clade</taxon>
        <taxon>NPAAA clade</taxon>
        <taxon>Hologalegina</taxon>
        <taxon>IRL clade</taxon>
        <taxon>Trifolieae</taxon>
        <taxon>Trifolium</taxon>
    </lineage>
</organism>
<protein>
    <submittedName>
        <fullName evidence="2">Uncharacterized protein</fullName>
    </submittedName>
</protein>
<accession>A0A392VKW6</accession>
<proteinExistence type="predicted"/>
<keyword evidence="3" id="KW-1185">Reference proteome</keyword>
<sequence length="28" mass="3029">MPSRTEAPFTSSRDPGIGLRKSTFDSST</sequence>
<feature type="region of interest" description="Disordered" evidence="1">
    <location>
        <begin position="1"/>
        <end position="28"/>
    </location>
</feature>
<dbReference type="Proteomes" id="UP000265520">
    <property type="component" value="Unassembled WGS sequence"/>
</dbReference>
<dbReference type="EMBL" id="LXQA011170884">
    <property type="protein sequence ID" value="MCI87631.1"/>
    <property type="molecule type" value="Genomic_DNA"/>
</dbReference>
<evidence type="ECO:0000313" key="3">
    <source>
        <dbReference type="Proteomes" id="UP000265520"/>
    </source>
</evidence>
<evidence type="ECO:0000256" key="1">
    <source>
        <dbReference type="SAM" id="MobiDB-lite"/>
    </source>
</evidence>
<reference evidence="2 3" key="1">
    <citation type="journal article" date="2018" name="Front. Plant Sci.">
        <title>Red Clover (Trifolium pratense) and Zigzag Clover (T. medium) - A Picture of Genomic Similarities and Differences.</title>
        <authorList>
            <person name="Dluhosova J."/>
            <person name="Istvanek J."/>
            <person name="Nedelnik J."/>
            <person name="Repkova J."/>
        </authorList>
    </citation>
    <scope>NUCLEOTIDE SEQUENCE [LARGE SCALE GENOMIC DNA]</scope>
    <source>
        <strain evidence="3">cv. 10/8</strain>
        <tissue evidence="2">Leaf</tissue>
    </source>
</reference>
<name>A0A392VKW6_9FABA</name>